<dbReference type="PROSITE" id="PS50194">
    <property type="entry name" value="FILAMIN_REPEAT"/>
    <property type="match status" value="1"/>
</dbReference>
<name>A0A812K7P3_SYMPI</name>
<evidence type="ECO:0000256" key="1">
    <source>
        <dbReference type="PROSITE-ProRule" id="PRU00087"/>
    </source>
</evidence>
<dbReference type="InterPro" id="IPR017868">
    <property type="entry name" value="Filamin/ABP280_repeat-like"/>
</dbReference>
<dbReference type="InterPro" id="IPR011658">
    <property type="entry name" value="PA14_dom"/>
</dbReference>
<evidence type="ECO:0000259" key="2">
    <source>
        <dbReference type="PROSITE" id="PS51820"/>
    </source>
</evidence>
<dbReference type="EMBL" id="CAJNIZ010003616">
    <property type="protein sequence ID" value="CAE7224109.1"/>
    <property type="molecule type" value="Genomic_DNA"/>
</dbReference>
<dbReference type="InterPro" id="IPR001298">
    <property type="entry name" value="Filamin/ABP280_rpt"/>
</dbReference>
<feature type="repeat" description="Filamin" evidence="1">
    <location>
        <begin position="269"/>
        <end position="366"/>
    </location>
</feature>
<dbReference type="InterPro" id="IPR013783">
    <property type="entry name" value="Ig-like_fold"/>
</dbReference>
<dbReference type="Gene3D" id="3.90.182.10">
    <property type="entry name" value="Toxin - Anthrax Protective Antigen,domain 1"/>
    <property type="match status" value="1"/>
</dbReference>
<accession>A0A812K7P3</accession>
<feature type="non-terminal residue" evidence="3">
    <location>
        <position position="868"/>
    </location>
</feature>
<dbReference type="Pfam" id="PF07691">
    <property type="entry name" value="PA14"/>
    <property type="match status" value="1"/>
</dbReference>
<dbReference type="SMART" id="SM00758">
    <property type="entry name" value="PA14"/>
    <property type="match status" value="1"/>
</dbReference>
<keyword evidence="4" id="KW-1185">Reference proteome</keyword>
<organism evidence="3 4">
    <name type="scientific">Symbiodinium pilosum</name>
    <name type="common">Dinoflagellate</name>
    <dbReference type="NCBI Taxonomy" id="2952"/>
    <lineage>
        <taxon>Eukaryota</taxon>
        <taxon>Sar</taxon>
        <taxon>Alveolata</taxon>
        <taxon>Dinophyceae</taxon>
        <taxon>Suessiales</taxon>
        <taxon>Symbiodiniaceae</taxon>
        <taxon>Symbiodinium</taxon>
    </lineage>
</organism>
<protein>
    <submittedName>
        <fullName evidence="3">RsgI3 protein</fullName>
    </submittedName>
</protein>
<dbReference type="OrthoDB" id="5334309at2759"/>
<evidence type="ECO:0000313" key="3">
    <source>
        <dbReference type="EMBL" id="CAE7224109.1"/>
    </source>
</evidence>
<dbReference type="SMART" id="SM00557">
    <property type="entry name" value="IG_FLMN"/>
    <property type="match status" value="1"/>
</dbReference>
<dbReference type="Proteomes" id="UP000649617">
    <property type="component" value="Unassembled WGS sequence"/>
</dbReference>
<dbReference type="SUPFAM" id="SSF56988">
    <property type="entry name" value="Anthrax protective antigen"/>
    <property type="match status" value="1"/>
</dbReference>
<reference evidence="3" key="1">
    <citation type="submission" date="2021-02" db="EMBL/GenBank/DDBJ databases">
        <authorList>
            <person name="Dougan E. K."/>
            <person name="Rhodes N."/>
            <person name="Thang M."/>
            <person name="Chan C."/>
        </authorList>
    </citation>
    <scope>NUCLEOTIDE SEQUENCE</scope>
</reference>
<dbReference type="Gene3D" id="2.60.40.10">
    <property type="entry name" value="Immunoglobulins"/>
    <property type="match status" value="3"/>
</dbReference>
<dbReference type="Pfam" id="PF00630">
    <property type="entry name" value="Filamin"/>
    <property type="match status" value="1"/>
</dbReference>
<feature type="domain" description="PA14" evidence="2">
    <location>
        <begin position="119"/>
        <end position="251"/>
    </location>
</feature>
<dbReference type="InterPro" id="IPR014756">
    <property type="entry name" value="Ig_E-set"/>
</dbReference>
<dbReference type="InterPro" id="IPR037524">
    <property type="entry name" value="PA14/GLEYA"/>
</dbReference>
<dbReference type="AlphaFoldDB" id="A0A812K7P3"/>
<evidence type="ECO:0000313" key="4">
    <source>
        <dbReference type="Proteomes" id="UP000649617"/>
    </source>
</evidence>
<sequence>MTTMLLRSLTSPLAQMLELRTDAPFCSGCAVIDLPEERLLERCEKMQAQIQCKDDARREAARCALQAELERWGDLHGTPRGRIKSAGVAQFPSLSQESSRVTSDLRHPYASARSAILHLYISSFGRRMGKDEQFSKAKLVNPSGFDWGLGAVALYASDYVSVRWTGFVLPMYSEDYTFYVKADDSARLWVNGRLLFDKWDECCQEFWGHIGLTAGELASIRLEFREVAGNATLSMEWASFSTPRGFISPGQLFKGPIINGAPVLLEVATGTVNAQNSEAFGEYLTGARCLESRAFYIQAKDTADNLLKSNQEVFQVTFNGPVTFTVVSAPVNPDAMDGLYKVEYLVNVAGNYQVSVALNGMPIKGSVEFIAGTEAEFVVQAKDAYGNALDEEVGEVTASIEWEMYDSVTVPRLVLGCATALCHPIAETMTVLDDEPLNNAEFGRYFYGRATYIGFGQPDSQISYSENLMGKCINGGNVYQSPFTLKGYPAAAPYGPKSLAESSQPPASGVAGDEIAFHVQLRDAYGNILASSPAGAISVRVSSTPPVSQVDDGVCTPTTGGSTGLYECRITPTVSGNRLLSVQVDGVEISKLETVQPLSQLTVTQGPFALFIEPAAVSPANTAVYNIESSYLAGVTVDALVQLRDRFGNNRTSSSSTLLFQGRFGPSILAYTDHNDGTVTVKVGTHLAGQHPLQITLAGVQISNTPTPEIDVLSSIARFDGTECAIPAQIIAGIQHPFQCIPRDTFGNKVVDNNLFIQAEFVNMDDSSAPVVTVDGTYSLVDDNYDFPLEDRLWARGGLIGRYYRLPELGVTSDRPPAPGFGTLRIHTSRSSAGHHLAREPGGYVPGGLFFSALARLPPAGFSEQGQR</sequence>
<dbReference type="PROSITE" id="PS51820">
    <property type="entry name" value="PA14"/>
    <property type="match status" value="1"/>
</dbReference>
<dbReference type="SUPFAM" id="SSF81296">
    <property type="entry name" value="E set domains"/>
    <property type="match status" value="1"/>
</dbReference>
<comment type="caution">
    <text evidence="3">The sequence shown here is derived from an EMBL/GenBank/DDBJ whole genome shotgun (WGS) entry which is preliminary data.</text>
</comment>
<gene>
    <name evidence="3" type="primary">rsgI3</name>
    <name evidence="3" type="ORF">SPIL2461_LOCUS3077</name>
</gene>
<proteinExistence type="predicted"/>